<dbReference type="WBParaSite" id="nRc.2.0.1.t23323-RA">
    <property type="protein sequence ID" value="nRc.2.0.1.t23323-RA"/>
    <property type="gene ID" value="nRc.2.0.1.g23323"/>
</dbReference>
<sequence length="88" mass="9848">MNEVNKNKEEKTNFTVQKLEINGRDGGECQMRTEIAGYCCGCCGFPGDGGRCDSHGGRRDHRGHQSKWDENGEDSGHSRQYHVCGKTR</sequence>
<name>A0A915JA05_ROMCU</name>
<feature type="compositionally biased region" description="Basic and acidic residues" evidence="1">
    <location>
        <begin position="66"/>
        <end position="77"/>
    </location>
</feature>
<dbReference type="AlphaFoldDB" id="A0A915JA05"/>
<accession>A0A915JA05</accession>
<evidence type="ECO:0000256" key="1">
    <source>
        <dbReference type="SAM" id="MobiDB-lite"/>
    </source>
</evidence>
<keyword evidence="2" id="KW-1185">Reference proteome</keyword>
<proteinExistence type="predicted"/>
<organism evidence="2 3">
    <name type="scientific">Romanomermis culicivorax</name>
    <name type="common">Nematode worm</name>
    <dbReference type="NCBI Taxonomy" id="13658"/>
    <lineage>
        <taxon>Eukaryota</taxon>
        <taxon>Metazoa</taxon>
        <taxon>Ecdysozoa</taxon>
        <taxon>Nematoda</taxon>
        <taxon>Enoplea</taxon>
        <taxon>Dorylaimia</taxon>
        <taxon>Mermithida</taxon>
        <taxon>Mermithoidea</taxon>
        <taxon>Mermithidae</taxon>
        <taxon>Romanomermis</taxon>
    </lineage>
</organism>
<dbReference type="Proteomes" id="UP000887565">
    <property type="component" value="Unplaced"/>
</dbReference>
<feature type="region of interest" description="Disordered" evidence="1">
    <location>
        <begin position="53"/>
        <end position="88"/>
    </location>
</feature>
<protein>
    <submittedName>
        <fullName evidence="3">Uncharacterized protein</fullName>
    </submittedName>
</protein>
<evidence type="ECO:0000313" key="3">
    <source>
        <dbReference type="WBParaSite" id="nRc.2.0.1.t23323-RA"/>
    </source>
</evidence>
<evidence type="ECO:0000313" key="2">
    <source>
        <dbReference type="Proteomes" id="UP000887565"/>
    </source>
</evidence>
<reference evidence="3" key="1">
    <citation type="submission" date="2022-11" db="UniProtKB">
        <authorList>
            <consortium name="WormBaseParasite"/>
        </authorList>
    </citation>
    <scope>IDENTIFICATION</scope>
</reference>